<gene>
    <name evidence="1" type="ORF">SHERM_03919</name>
</gene>
<comment type="caution">
    <text evidence="1">The sequence shown here is derived from an EMBL/GenBank/DDBJ whole genome shotgun (WGS) entry which is preliminary data.</text>
</comment>
<proteinExistence type="predicted"/>
<sequence length="58" mass="6687">EALPWRIASLRWRGHGPIISPPHSPFKTMFMLDMVHKEAQKCDCFQGTRTCKETSRAT</sequence>
<name>A0A9N7NS44_STRHE</name>
<accession>A0A9N7NS44</accession>
<feature type="non-terminal residue" evidence="1">
    <location>
        <position position="1"/>
    </location>
</feature>
<keyword evidence="2" id="KW-1185">Reference proteome</keyword>
<feature type="non-terminal residue" evidence="1">
    <location>
        <position position="58"/>
    </location>
</feature>
<dbReference type="Proteomes" id="UP001153555">
    <property type="component" value="Unassembled WGS sequence"/>
</dbReference>
<dbReference type="AlphaFoldDB" id="A0A9N7NS44"/>
<protein>
    <submittedName>
        <fullName evidence="1">Uncharacterized protein</fullName>
    </submittedName>
</protein>
<reference evidence="1" key="1">
    <citation type="submission" date="2019-12" db="EMBL/GenBank/DDBJ databases">
        <authorList>
            <person name="Scholes J."/>
        </authorList>
    </citation>
    <scope>NUCLEOTIDE SEQUENCE</scope>
</reference>
<evidence type="ECO:0000313" key="2">
    <source>
        <dbReference type="Proteomes" id="UP001153555"/>
    </source>
</evidence>
<dbReference type="EMBL" id="CACSLK010030184">
    <property type="protein sequence ID" value="CAA0836880.1"/>
    <property type="molecule type" value="Genomic_DNA"/>
</dbReference>
<evidence type="ECO:0000313" key="1">
    <source>
        <dbReference type="EMBL" id="CAA0836880.1"/>
    </source>
</evidence>
<organism evidence="1 2">
    <name type="scientific">Striga hermonthica</name>
    <name type="common">Purple witchweed</name>
    <name type="synonym">Buchnera hermonthica</name>
    <dbReference type="NCBI Taxonomy" id="68872"/>
    <lineage>
        <taxon>Eukaryota</taxon>
        <taxon>Viridiplantae</taxon>
        <taxon>Streptophyta</taxon>
        <taxon>Embryophyta</taxon>
        <taxon>Tracheophyta</taxon>
        <taxon>Spermatophyta</taxon>
        <taxon>Magnoliopsida</taxon>
        <taxon>eudicotyledons</taxon>
        <taxon>Gunneridae</taxon>
        <taxon>Pentapetalae</taxon>
        <taxon>asterids</taxon>
        <taxon>lamiids</taxon>
        <taxon>Lamiales</taxon>
        <taxon>Orobanchaceae</taxon>
        <taxon>Buchnereae</taxon>
        <taxon>Striga</taxon>
    </lineage>
</organism>